<organism evidence="1 2">
    <name type="scientific">Apatococcus lobatus</name>
    <dbReference type="NCBI Taxonomy" id="904363"/>
    <lineage>
        <taxon>Eukaryota</taxon>
        <taxon>Viridiplantae</taxon>
        <taxon>Chlorophyta</taxon>
        <taxon>core chlorophytes</taxon>
        <taxon>Trebouxiophyceae</taxon>
        <taxon>Chlorellales</taxon>
        <taxon>Chlorellaceae</taxon>
        <taxon>Apatococcus</taxon>
    </lineage>
</organism>
<evidence type="ECO:0000313" key="2">
    <source>
        <dbReference type="Proteomes" id="UP001438707"/>
    </source>
</evidence>
<dbReference type="AlphaFoldDB" id="A0AAW1RF79"/>
<gene>
    <name evidence="1" type="ORF">WJX74_004005</name>
</gene>
<accession>A0AAW1RF79</accession>
<dbReference type="EMBL" id="JALJOS010000012">
    <property type="protein sequence ID" value="KAK9832243.1"/>
    <property type="molecule type" value="Genomic_DNA"/>
</dbReference>
<comment type="caution">
    <text evidence="1">The sequence shown here is derived from an EMBL/GenBank/DDBJ whole genome shotgun (WGS) entry which is preliminary data.</text>
</comment>
<dbReference type="Proteomes" id="UP001438707">
    <property type="component" value="Unassembled WGS sequence"/>
</dbReference>
<proteinExistence type="predicted"/>
<name>A0AAW1RF79_9CHLO</name>
<sequence length="107" mass="11491">MVRVKGEPLVAVKYKNGVIDRIPSAKMSAQQILARLRDRSAELEAEEFLQKSGAAGQQLESGWGSGDDSVQSGIAIKIQNIEIQYLREASTSNEAGPGLPEHQSAAL</sequence>
<keyword evidence="2" id="KW-1185">Reference proteome</keyword>
<protein>
    <submittedName>
        <fullName evidence="1">Uncharacterized protein</fullName>
    </submittedName>
</protein>
<reference evidence="1 2" key="1">
    <citation type="journal article" date="2024" name="Nat. Commun.">
        <title>Phylogenomics reveals the evolutionary origins of lichenization in chlorophyte algae.</title>
        <authorList>
            <person name="Puginier C."/>
            <person name="Libourel C."/>
            <person name="Otte J."/>
            <person name="Skaloud P."/>
            <person name="Haon M."/>
            <person name="Grisel S."/>
            <person name="Petersen M."/>
            <person name="Berrin J.G."/>
            <person name="Delaux P.M."/>
            <person name="Dal Grande F."/>
            <person name="Keller J."/>
        </authorList>
    </citation>
    <scope>NUCLEOTIDE SEQUENCE [LARGE SCALE GENOMIC DNA]</scope>
    <source>
        <strain evidence="1 2">SAG 2145</strain>
    </source>
</reference>
<evidence type="ECO:0000313" key="1">
    <source>
        <dbReference type="EMBL" id="KAK9832243.1"/>
    </source>
</evidence>